<protein>
    <submittedName>
        <fullName evidence="2">Transketolase</fullName>
    </submittedName>
</protein>
<reference evidence="2 3" key="1">
    <citation type="journal article" date="2016" name="Nat. Commun.">
        <title>Thousands of microbial genomes shed light on interconnected biogeochemical processes in an aquifer system.</title>
        <authorList>
            <person name="Anantharaman K."/>
            <person name="Brown C.T."/>
            <person name="Hug L.A."/>
            <person name="Sharon I."/>
            <person name="Castelle C.J."/>
            <person name="Probst A.J."/>
            <person name="Thomas B.C."/>
            <person name="Singh A."/>
            <person name="Wilkins M.J."/>
            <person name="Karaoz U."/>
            <person name="Brodie E.L."/>
            <person name="Williams K.H."/>
            <person name="Hubbard S.S."/>
            <person name="Banfield J.F."/>
        </authorList>
    </citation>
    <scope>NUCLEOTIDE SEQUENCE [LARGE SCALE GENOMIC DNA]</scope>
</reference>
<comment type="caution">
    <text evidence="2">The sequence shown here is derived from an EMBL/GenBank/DDBJ whole genome shotgun (WGS) entry which is preliminary data.</text>
</comment>
<feature type="domain" description="Transketolase N-terminal" evidence="1">
    <location>
        <begin position="22"/>
        <end position="257"/>
    </location>
</feature>
<dbReference type="PANTHER" id="PTHR47514">
    <property type="entry name" value="TRANSKETOLASE N-TERMINAL SECTION-RELATED"/>
    <property type="match status" value="1"/>
</dbReference>
<sequence length="268" mass="29976">MKNAKNRVTVAEKTIKNLKRKVIEIASKSGEDHHIASAFSIMDILWVLYEKILSIFPNKPQHPERDIFILSKGQASLGLYAILHEKGFFDTKTLESFSKYNSILGGHPMKNTKVGIESSTGSLGHGMPIAVGIALGLKIQNKKQKVFVLIGDGEANEGTVWESALLSSHHKLDNLCCIIDHNHSTDRALSIDSMKDKFESFGWKVSTVDGHNHKEIEKSLRTKHPKHPLAVIANTIKGHGVSMMKDNPAWHRKSPNKEEFELIMKELN</sequence>
<dbReference type="Gene3D" id="3.40.50.970">
    <property type="match status" value="1"/>
</dbReference>
<evidence type="ECO:0000259" key="1">
    <source>
        <dbReference type="Pfam" id="PF00456"/>
    </source>
</evidence>
<dbReference type="EMBL" id="MHVL01000029">
    <property type="protein sequence ID" value="OHA93003.1"/>
    <property type="molecule type" value="Genomic_DNA"/>
</dbReference>
<gene>
    <name evidence="2" type="ORF">A2W58_02815</name>
</gene>
<dbReference type="Pfam" id="PF00456">
    <property type="entry name" value="Transketolase_N"/>
    <property type="match status" value="1"/>
</dbReference>
<dbReference type="InterPro" id="IPR029061">
    <property type="entry name" value="THDP-binding"/>
</dbReference>
<dbReference type="SUPFAM" id="SSF52518">
    <property type="entry name" value="Thiamin diphosphate-binding fold (THDP-binding)"/>
    <property type="match status" value="1"/>
</dbReference>
<name>A0A1G2T6V5_9BACT</name>
<dbReference type="InterPro" id="IPR005474">
    <property type="entry name" value="Transketolase_N"/>
</dbReference>
<dbReference type="Proteomes" id="UP000179264">
    <property type="component" value="Unassembled WGS sequence"/>
</dbReference>
<proteinExistence type="predicted"/>
<dbReference type="CDD" id="cd02012">
    <property type="entry name" value="TPP_TK"/>
    <property type="match status" value="1"/>
</dbReference>
<accession>A0A1G2T6V5</accession>
<dbReference type="AlphaFoldDB" id="A0A1G2T6V5"/>
<dbReference type="PANTHER" id="PTHR47514:SF2">
    <property type="entry name" value="TRANSKETOLASE"/>
    <property type="match status" value="1"/>
</dbReference>
<organism evidence="2 3">
    <name type="scientific">Candidatus Zambryskibacteria bacterium RIFCSPHIGHO2_02_38_10.5</name>
    <dbReference type="NCBI Taxonomy" id="1802742"/>
    <lineage>
        <taxon>Bacteria</taxon>
        <taxon>Candidatus Zambryskiibacteriota</taxon>
    </lineage>
</organism>
<evidence type="ECO:0000313" key="3">
    <source>
        <dbReference type="Proteomes" id="UP000179264"/>
    </source>
</evidence>
<evidence type="ECO:0000313" key="2">
    <source>
        <dbReference type="EMBL" id="OHA93003.1"/>
    </source>
</evidence>